<keyword evidence="3 7" id="KW-0963">Cytoplasm</keyword>
<dbReference type="Pfam" id="PF01975">
    <property type="entry name" value="SurE"/>
    <property type="match status" value="1"/>
</dbReference>
<feature type="binding site" evidence="7">
    <location>
        <position position="40"/>
    </location>
    <ligand>
        <name>a divalent metal cation</name>
        <dbReference type="ChEBI" id="CHEBI:60240"/>
    </ligand>
</feature>
<dbReference type="GO" id="GO:0005737">
    <property type="term" value="C:cytoplasm"/>
    <property type="evidence" value="ECO:0007669"/>
    <property type="project" value="UniProtKB-SubCell"/>
</dbReference>
<evidence type="ECO:0000313" key="10">
    <source>
        <dbReference type="Proteomes" id="UP000255517"/>
    </source>
</evidence>
<evidence type="ECO:0000313" key="9">
    <source>
        <dbReference type="EMBL" id="SUB56297.1"/>
    </source>
</evidence>
<comment type="cofactor">
    <cofactor evidence="7">
        <name>a divalent metal cation</name>
        <dbReference type="ChEBI" id="CHEBI:60240"/>
    </cofactor>
    <text evidence="7">Binds 1 divalent metal cation per subunit.</text>
</comment>
<evidence type="ECO:0000259" key="8">
    <source>
        <dbReference type="Pfam" id="PF01975"/>
    </source>
</evidence>
<feature type="binding site" evidence="7">
    <location>
        <position position="8"/>
    </location>
    <ligand>
        <name>a divalent metal cation</name>
        <dbReference type="ChEBI" id="CHEBI:60240"/>
    </ligand>
</feature>
<dbReference type="EMBL" id="UGSZ01000001">
    <property type="protein sequence ID" value="SUB56297.1"/>
    <property type="molecule type" value="Genomic_DNA"/>
</dbReference>
<dbReference type="Gene3D" id="3.40.1210.10">
    <property type="entry name" value="Survival protein SurE-like phosphatase/nucleotidase"/>
    <property type="match status" value="1"/>
</dbReference>
<keyword evidence="5 7" id="KW-0547">Nucleotide-binding</keyword>
<feature type="binding site" evidence="7">
    <location>
        <position position="97"/>
    </location>
    <ligand>
        <name>a divalent metal cation</name>
        <dbReference type="ChEBI" id="CHEBI:60240"/>
    </ligand>
</feature>
<dbReference type="GO" id="GO:0046872">
    <property type="term" value="F:metal ion binding"/>
    <property type="evidence" value="ECO:0007669"/>
    <property type="project" value="UniProtKB-UniRule"/>
</dbReference>
<evidence type="ECO:0000256" key="3">
    <source>
        <dbReference type="ARBA" id="ARBA00022490"/>
    </source>
</evidence>
<dbReference type="NCBIfam" id="TIGR00087">
    <property type="entry name" value="surE"/>
    <property type="match status" value="1"/>
</dbReference>
<dbReference type="HAMAP" id="MF_00060">
    <property type="entry name" value="SurE"/>
    <property type="match status" value="1"/>
</dbReference>
<dbReference type="PANTHER" id="PTHR30457">
    <property type="entry name" value="5'-NUCLEOTIDASE SURE"/>
    <property type="match status" value="1"/>
</dbReference>
<evidence type="ECO:0000256" key="7">
    <source>
        <dbReference type="HAMAP-Rule" id="MF_00060"/>
    </source>
</evidence>
<comment type="function">
    <text evidence="7">Nucleotidase that shows phosphatase activity on nucleoside 5'-monophosphates.</text>
</comment>
<dbReference type="RefSeq" id="WP_019034203.1">
    <property type="nucleotide sequence ID" value="NZ_UGSZ01000001.1"/>
</dbReference>
<organism evidence="9 10">
    <name type="scientific">Peptoniphilus lacrimalis</name>
    <dbReference type="NCBI Taxonomy" id="33031"/>
    <lineage>
        <taxon>Bacteria</taxon>
        <taxon>Bacillati</taxon>
        <taxon>Bacillota</taxon>
        <taxon>Tissierellia</taxon>
        <taxon>Tissierellales</taxon>
        <taxon>Peptoniphilaceae</taxon>
        <taxon>Peptoniphilus</taxon>
    </lineage>
</organism>
<gene>
    <name evidence="7 9" type="primary">surE</name>
    <name evidence="9" type="ORF">NCTC13149_00067</name>
</gene>
<evidence type="ECO:0000256" key="5">
    <source>
        <dbReference type="ARBA" id="ARBA00022741"/>
    </source>
</evidence>
<feature type="domain" description="Survival protein SurE-like phosphatase/nucleotidase" evidence="8">
    <location>
        <begin position="3"/>
        <end position="185"/>
    </location>
</feature>
<name>A0A379C3X7_9FIRM</name>
<keyword evidence="6 7" id="KW-0378">Hydrolase</keyword>
<comment type="subcellular location">
    <subcellularLocation>
        <location evidence="7">Cytoplasm</location>
    </subcellularLocation>
</comment>
<dbReference type="InterPro" id="IPR002828">
    <property type="entry name" value="SurE-like_Pase/nucleotidase"/>
</dbReference>
<evidence type="ECO:0000256" key="2">
    <source>
        <dbReference type="ARBA" id="ARBA00011062"/>
    </source>
</evidence>
<feature type="binding site" evidence="7">
    <location>
        <position position="9"/>
    </location>
    <ligand>
        <name>a divalent metal cation</name>
        <dbReference type="ChEBI" id="CHEBI:60240"/>
    </ligand>
</feature>
<dbReference type="GO" id="GO:0008253">
    <property type="term" value="F:5'-nucleotidase activity"/>
    <property type="evidence" value="ECO:0007669"/>
    <property type="project" value="UniProtKB-UniRule"/>
</dbReference>
<reference evidence="9 10" key="1">
    <citation type="submission" date="2018-06" db="EMBL/GenBank/DDBJ databases">
        <authorList>
            <consortium name="Pathogen Informatics"/>
            <person name="Doyle S."/>
        </authorList>
    </citation>
    <scope>NUCLEOTIDE SEQUENCE [LARGE SCALE GENOMIC DNA]</scope>
    <source>
        <strain evidence="9 10">NCTC13149</strain>
    </source>
</reference>
<keyword evidence="4 7" id="KW-0479">Metal-binding</keyword>
<dbReference type="GO" id="GO:0000166">
    <property type="term" value="F:nucleotide binding"/>
    <property type="evidence" value="ECO:0007669"/>
    <property type="project" value="UniProtKB-KW"/>
</dbReference>
<evidence type="ECO:0000256" key="1">
    <source>
        <dbReference type="ARBA" id="ARBA00000815"/>
    </source>
</evidence>
<dbReference type="EC" id="3.1.3.5" evidence="7"/>
<accession>A0A379C3X7</accession>
<dbReference type="STRING" id="1122949.GCA_000378725_00138"/>
<dbReference type="PANTHER" id="PTHR30457:SF12">
    <property type="entry name" value="5'_3'-NUCLEOTIDASE SURE"/>
    <property type="match status" value="1"/>
</dbReference>
<dbReference type="GO" id="GO:0004309">
    <property type="term" value="F:exopolyphosphatase activity"/>
    <property type="evidence" value="ECO:0007669"/>
    <property type="project" value="TreeGrafter"/>
</dbReference>
<evidence type="ECO:0000256" key="6">
    <source>
        <dbReference type="ARBA" id="ARBA00022801"/>
    </source>
</evidence>
<dbReference type="AlphaFoldDB" id="A0A379C3X7"/>
<dbReference type="InterPro" id="IPR036523">
    <property type="entry name" value="SurE-like_sf"/>
</dbReference>
<dbReference type="SUPFAM" id="SSF64167">
    <property type="entry name" value="SurE-like"/>
    <property type="match status" value="1"/>
</dbReference>
<dbReference type="OrthoDB" id="9780815at2"/>
<sequence length="249" mass="27465">MNILVTNDDGIMAEGIRTLAKTLIDKGHQVTIAAPNVENSGKSHAITFKTPLVVQNIELDSLKGVKAFSVFGTPADCVRAAVHLCDKKFDYCFSGINSGYNAATNVLYSGTVSSAIEANLFNIKSVAVSASYVKGQVNYQSAAKISMELFDKIKDENILQVYNLNVPFLNYDEIKGIKVAKVGRDVMSIYDISSEGNEYNLKLKGFPEELKRDKDSDIYYLNQGYATVSPLYYDTTNKTSIDHLKEILD</sequence>
<dbReference type="InterPro" id="IPR030048">
    <property type="entry name" value="SurE"/>
</dbReference>
<dbReference type="Proteomes" id="UP000255517">
    <property type="component" value="Unassembled WGS sequence"/>
</dbReference>
<dbReference type="GO" id="GO:0008254">
    <property type="term" value="F:3'-nucleotidase activity"/>
    <property type="evidence" value="ECO:0007669"/>
    <property type="project" value="TreeGrafter"/>
</dbReference>
<evidence type="ECO:0000256" key="4">
    <source>
        <dbReference type="ARBA" id="ARBA00022723"/>
    </source>
</evidence>
<protein>
    <recommendedName>
        <fullName evidence="7">5'-nucleotidase SurE</fullName>
        <ecNumber evidence="7">3.1.3.5</ecNumber>
    </recommendedName>
    <alternativeName>
        <fullName evidence="7">Nucleoside 5'-monophosphate phosphohydrolase</fullName>
    </alternativeName>
</protein>
<comment type="similarity">
    <text evidence="2 7">Belongs to the SurE nucleotidase family.</text>
</comment>
<proteinExistence type="inferred from homology"/>
<comment type="catalytic activity">
    <reaction evidence="1 7">
        <text>a ribonucleoside 5'-phosphate + H2O = a ribonucleoside + phosphate</text>
        <dbReference type="Rhea" id="RHEA:12484"/>
        <dbReference type="ChEBI" id="CHEBI:15377"/>
        <dbReference type="ChEBI" id="CHEBI:18254"/>
        <dbReference type="ChEBI" id="CHEBI:43474"/>
        <dbReference type="ChEBI" id="CHEBI:58043"/>
        <dbReference type="EC" id="3.1.3.5"/>
    </reaction>
</comment>